<proteinExistence type="predicted"/>
<organism evidence="2 3">
    <name type="scientific">Collybiopsis confluens</name>
    <dbReference type="NCBI Taxonomy" id="2823264"/>
    <lineage>
        <taxon>Eukaryota</taxon>
        <taxon>Fungi</taxon>
        <taxon>Dikarya</taxon>
        <taxon>Basidiomycota</taxon>
        <taxon>Agaricomycotina</taxon>
        <taxon>Agaricomycetes</taxon>
        <taxon>Agaricomycetidae</taxon>
        <taxon>Agaricales</taxon>
        <taxon>Marasmiineae</taxon>
        <taxon>Omphalotaceae</taxon>
        <taxon>Collybiopsis</taxon>
    </lineage>
</organism>
<evidence type="ECO:0000256" key="1">
    <source>
        <dbReference type="SAM" id="MobiDB-lite"/>
    </source>
</evidence>
<feature type="compositionally biased region" description="Polar residues" evidence="1">
    <location>
        <begin position="1"/>
        <end position="17"/>
    </location>
</feature>
<keyword evidence="3" id="KW-1185">Reference proteome</keyword>
<feature type="region of interest" description="Disordered" evidence="1">
    <location>
        <begin position="1"/>
        <end position="34"/>
    </location>
</feature>
<accession>A0A8H5LL80</accession>
<protein>
    <submittedName>
        <fullName evidence="2">Uncharacterized protein</fullName>
    </submittedName>
</protein>
<evidence type="ECO:0000313" key="2">
    <source>
        <dbReference type="EMBL" id="KAF5361371.1"/>
    </source>
</evidence>
<dbReference type="EMBL" id="JAACJN010000206">
    <property type="protein sequence ID" value="KAF5361371.1"/>
    <property type="molecule type" value="Genomic_DNA"/>
</dbReference>
<sequence>MDSGMSTTATVNTTMPRSKSVGVPSRKPYEMGGKELDRNGWSHVYKRCLRQLPEREGRACSPLIPSLFGDMHGNNSRGVLGGNASPWYANEGPDPAPEVDKIKVVLWLGRNSQLRSVRRLNNNIKLLASNFFSIHGYTDDERCCYVDFEDITTMSQADDGAA</sequence>
<gene>
    <name evidence="2" type="ORF">D9757_011355</name>
</gene>
<reference evidence="2 3" key="1">
    <citation type="journal article" date="2020" name="ISME J.">
        <title>Uncovering the hidden diversity of litter-decomposition mechanisms in mushroom-forming fungi.</title>
        <authorList>
            <person name="Floudas D."/>
            <person name="Bentzer J."/>
            <person name="Ahren D."/>
            <person name="Johansson T."/>
            <person name="Persson P."/>
            <person name="Tunlid A."/>
        </authorList>
    </citation>
    <scope>NUCLEOTIDE SEQUENCE [LARGE SCALE GENOMIC DNA]</scope>
    <source>
        <strain evidence="2 3">CBS 406.79</strain>
    </source>
</reference>
<name>A0A8H5LL80_9AGAR</name>
<dbReference type="Proteomes" id="UP000518752">
    <property type="component" value="Unassembled WGS sequence"/>
</dbReference>
<comment type="caution">
    <text evidence="2">The sequence shown here is derived from an EMBL/GenBank/DDBJ whole genome shotgun (WGS) entry which is preliminary data.</text>
</comment>
<dbReference type="AlphaFoldDB" id="A0A8H5LL80"/>
<evidence type="ECO:0000313" key="3">
    <source>
        <dbReference type="Proteomes" id="UP000518752"/>
    </source>
</evidence>